<organism evidence="2 3">
    <name type="scientific">Streptomyces nojiriensis</name>
    <dbReference type="NCBI Taxonomy" id="66374"/>
    <lineage>
        <taxon>Bacteria</taxon>
        <taxon>Bacillati</taxon>
        <taxon>Actinomycetota</taxon>
        <taxon>Actinomycetes</taxon>
        <taxon>Kitasatosporales</taxon>
        <taxon>Streptomycetaceae</taxon>
        <taxon>Streptomyces</taxon>
    </lineage>
</organism>
<evidence type="ECO:0000313" key="2">
    <source>
        <dbReference type="EMBL" id="GHI68086.1"/>
    </source>
</evidence>
<feature type="region of interest" description="Disordered" evidence="1">
    <location>
        <begin position="70"/>
        <end position="96"/>
    </location>
</feature>
<dbReference type="EMBL" id="BNEC01000003">
    <property type="protein sequence ID" value="GHI68086.1"/>
    <property type="molecule type" value="Genomic_DNA"/>
</dbReference>
<protein>
    <submittedName>
        <fullName evidence="2">Uncharacterized protein</fullName>
    </submittedName>
</protein>
<evidence type="ECO:0000313" key="3">
    <source>
        <dbReference type="Proteomes" id="UP000613974"/>
    </source>
</evidence>
<reference evidence="3" key="1">
    <citation type="submission" date="2023-07" db="EMBL/GenBank/DDBJ databases">
        <title>Whole genome shotgun sequence of Streptomyces nojiriensis NBRC 13794.</title>
        <authorList>
            <person name="Komaki H."/>
            <person name="Tamura T."/>
        </authorList>
    </citation>
    <scope>NUCLEOTIDE SEQUENCE [LARGE SCALE GENOMIC DNA]</scope>
    <source>
        <strain evidence="3">NBRC 13794</strain>
    </source>
</reference>
<accession>A0ABQ3SIX6</accession>
<sequence length="96" mass="10245">MPYWGWFRPQATGRLPAAFSRPGLDSGRDASPSTPLPANTPDIVLHDSNQAEFAGYVKGSPTRWRWAVGTGTPIGSTPRSTYSLRPAVQGLPHAAG</sequence>
<dbReference type="Proteomes" id="UP000613974">
    <property type="component" value="Unassembled WGS sequence"/>
</dbReference>
<evidence type="ECO:0000256" key="1">
    <source>
        <dbReference type="SAM" id="MobiDB-lite"/>
    </source>
</evidence>
<gene>
    <name evidence="2" type="ORF">Snoj_20040</name>
</gene>
<proteinExistence type="predicted"/>
<feature type="compositionally biased region" description="Polar residues" evidence="1">
    <location>
        <begin position="73"/>
        <end position="83"/>
    </location>
</feature>
<comment type="caution">
    <text evidence="2">The sequence shown here is derived from an EMBL/GenBank/DDBJ whole genome shotgun (WGS) entry which is preliminary data.</text>
</comment>
<name>A0ABQ3SIX6_9ACTN</name>
<feature type="region of interest" description="Disordered" evidence="1">
    <location>
        <begin position="17"/>
        <end position="41"/>
    </location>
</feature>
<keyword evidence="3" id="KW-1185">Reference proteome</keyword>